<dbReference type="SUPFAM" id="SSF51679">
    <property type="entry name" value="Bacterial luciferase-like"/>
    <property type="match status" value="1"/>
</dbReference>
<dbReference type="InterPro" id="IPR016215">
    <property type="entry name" value="NTA_MOA"/>
</dbReference>
<keyword evidence="2" id="KW-0288">FMN</keyword>
<evidence type="ECO:0000313" key="7">
    <source>
        <dbReference type="EMBL" id="VFR17074.1"/>
    </source>
</evidence>
<dbReference type="Gene3D" id="3.20.20.30">
    <property type="entry name" value="Luciferase-like domain"/>
    <property type="match status" value="1"/>
</dbReference>
<dbReference type="GO" id="GO:0016705">
    <property type="term" value="F:oxidoreductase activity, acting on paired donors, with incorporation or reduction of molecular oxygen"/>
    <property type="evidence" value="ECO:0007669"/>
    <property type="project" value="InterPro"/>
</dbReference>
<organism evidence="7">
    <name type="scientific">plant metagenome</name>
    <dbReference type="NCBI Taxonomy" id="1297885"/>
    <lineage>
        <taxon>unclassified sequences</taxon>
        <taxon>metagenomes</taxon>
        <taxon>organismal metagenomes</taxon>
    </lineage>
</organism>
<name>A0A484NTA3_9ZZZZ</name>
<dbReference type="InterPro" id="IPR036661">
    <property type="entry name" value="Luciferase-like_sf"/>
</dbReference>
<feature type="domain" description="Luciferase-like" evidence="6">
    <location>
        <begin position="18"/>
        <end position="415"/>
    </location>
</feature>
<dbReference type="Pfam" id="PF00296">
    <property type="entry name" value="Bac_luciferase"/>
    <property type="match status" value="1"/>
</dbReference>
<dbReference type="PANTHER" id="PTHR30011:SF16">
    <property type="entry name" value="C2H2 FINGER DOMAIN TRANSCRIPTION FACTOR (EUROFUNG)-RELATED"/>
    <property type="match status" value="1"/>
</dbReference>
<protein>
    <submittedName>
        <fullName evidence="7">Nitrilotriacetate monooxygenase component A</fullName>
        <ecNumber evidence="7">1.14.13.-</ecNumber>
    </submittedName>
</protein>
<dbReference type="InterPro" id="IPR011251">
    <property type="entry name" value="Luciferase-like_dom"/>
</dbReference>
<evidence type="ECO:0000256" key="5">
    <source>
        <dbReference type="ARBA" id="ARBA00033748"/>
    </source>
</evidence>
<dbReference type="EC" id="1.14.13.-" evidence="7"/>
<dbReference type="InterPro" id="IPR051260">
    <property type="entry name" value="Diverse_substr_monoxygenases"/>
</dbReference>
<evidence type="ECO:0000256" key="2">
    <source>
        <dbReference type="ARBA" id="ARBA00022643"/>
    </source>
</evidence>
<evidence type="ECO:0000256" key="4">
    <source>
        <dbReference type="ARBA" id="ARBA00023033"/>
    </source>
</evidence>
<dbReference type="EMBL" id="CAADHY010000008">
    <property type="protein sequence ID" value="VFR17074.1"/>
    <property type="molecule type" value="Genomic_DNA"/>
</dbReference>
<dbReference type="PIRSF" id="PIRSF000337">
    <property type="entry name" value="NTA_MOA"/>
    <property type="match status" value="1"/>
</dbReference>
<gene>
    <name evidence="7" type="ORF">AMP9_0589</name>
</gene>
<dbReference type="CDD" id="cd01095">
    <property type="entry name" value="Nitrilotriacetate_monoxgenase"/>
    <property type="match status" value="1"/>
</dbReference>
<keyword evidence="1" id="KW-0285">Flavoprotein</keyword>
<dbReference type="NCBIfam" id="TIGR03860">
    <property type="entry name" value="FMN_nitrolo"/>
    <property type="match status" value="1"/>
</dbReference>
<evidence type="ECO:0000259" key="6">
    <source>
        <dbReference type="Pfam" id="PF00296"/>
    </source>
</evidence>
<dbReference type="PANTHER" id="PTHR30011">
    <property type="entry name" value="ALKANESULFONATE MONOOXYGENASE-RELATED"/>
    <property type="match status" value="1"/>
</dbReference>
<proteinExistence type="inferred from homology"/>
<keyword evidence="4 7" id="KW-0503">Monooxygenase</keyword>
<dbReference type="GO" id="GO:0004497">
    <property type="term" value="F:monooxygenase activity"/>
    <property type="evidence" value="ECO:0007669"/>
    <property type="project" value="UniProtKB-KW"/>
</dbReference>
<accession>A0A484NTA3</accession>
<keyword evidence="3 7" id="KW-0560">Oxidoreductase</keyword>
<reference evidence="7" key="1">
    <citation type="submission" date="2019-03" db="EMBL/GenBank/DDBJ databases">
        <authorList>
            <person name="Danneels B."/>
        </authorList>
    </citation>
    <scope>NUCLEOTIDE SEQUENCE</scope>
</reference>
<dbReference type="AlphaFoldDB" id="A0A484NTA3"/>
<evidence type="ECO:0000256" key="1">
    <source>
        <dbReference type="ARBA" id="ARBA00022630"/>
    </source>
</evidence>
<comment type="similarity">
    <text evidence="5">Belongs to the NtaA/SnaA/DszA monooxygenase family.</text>
</comment>
<sequence length="488" mass="53197">MVYPRQLHLGLMFWATGTHSAGWRHPDAVADGAFDIGFIQSVVRQAEAAKFDFLFLGDRLLADPALAKTNPGQMARLEPFNVAAAVAAVTERIGLVVTANPTYNDPVHVARMTAELDHLSGGRASWNIVTGADAGAARNFGRAAHWDNDQRYAWAGEFVQVVRKLWDSWEDEAAIDAGDGTWRVDPGRIHPIEHDGPLLRVSGASTIPRPPQGQVVLLHAGTSDKSRELGAREADVIFTGEATLASAKAYYRDVKQRAAAHGRRADEILILPGLIVIVAPSTDEAVAKYDALNALITLDAEDPPDTRVDAEQSPQGFQYVGMGRGSKRNLTLVSASIGVDVRGRDHDAVVPPEVREAAHAGGRAIFDFIAAVTRRTVDAADGRRRVRYRDLIHASIAQTATVVGNPAEVADFMQRWLEEEAADGFNFFPSYLPGTLSDFATLVVPELQRRGLFRREYSGRTFREHLGLARPARLARERPVQAEKGKAA</sequence>
<evidence type="ECO:0000256" key="3">
    <source>
        <dbReference type="ARBA" id="ARBA00023002"/>
    </source>
</evidence>